<dbReference type="Gene3D" id="1.25.40.10">
    <property type="entry name" value="Tetratricopeptide repeat domain"/>
    <property type="match status" value="1"/>
</dbReference>
<dbReference type="SUPFAM" id="SSF46894">
    <property type="entry name" value="C-terminal effector domain of the bipartite response regulators"/>
    <property type="match status" value="1"/>
</dbReference>
<dbReference type="Gene3D" id="1.10.10.10">
    <property type="entry name" value="Winged helix-like DNA-binding domain superfamily/Winged helix DNA-binding domain"/>
    <property type="match status" value="1"/>
</dbReference>
<keyword evidence="3" id="KW-1185">Reference proteome</keyword>
<dbReference type="InterPro" id="IPR011990">
    <property type="entry name" value="TPR-like_helical_dom_sf"/>
</dbReference>
<evidence type="ECO:0000259" key="1">
    <source>
        <dbReference type="SMART" id="SM01043"/>
    </source>
</evidence>
<organism evidence="2 3">
    <name type="scientific">Kouleothrix aurantiaca</name>
    <dbReference type="NCBI Taxonomy" id="186479"/>
    <lineage>
        <taxon>Bacteria</taxon>
        <taxon>Bacillati</taxon>
        <taxon>Chloroflexota</taxon>
        <taxon>Chloroflexia</taxon>
        <taxon>Chloroflexales</taxon>
        <taxon>Roseiflexineae</taxon>
        <taxon>Roseiflexaceae</taxon>
        <taxon>Kouleothrix</taxon>
    </lineage>
</organism>
<dbReference type="InterPro" id="IPR051677">
    <property type="entry name" value="AfsR-DnrI-RedD_regulator"/>
</dbReference>
<dbReference type="Proteomes" id="UP000050509">
    <property type="component" value="Unassembled WGS sequence"/>
</dbReference>
<feature type="domain" description="Bacterial transcriptional activator" evidence="1">
    <location>
        <begin position="68"/>
        <end position="217"/>
    </location>
</feature>
<dbReference type="AlphaFoldDB" id="A0A0P9CY08"/>
<dbReference type="GO" id="GO:0003677">
    <property type="term" value="F:DNA binding"/>
    <property type="evidence" value="ECO:0007669"/>
    <property type="project" value="InterPro"/>
</dbReference>
<protein>
    <recommendedName>
        <fullName evidence="1">Bacterial transcriptional activator domain-containing protein</fullName>
    </recommendedName>
</protein>
<dbReference type="CDD" id="cd15831">
    <property type="entry name" value="BTAD"/>
    <property type="match status" value="1"/>
</dbReference>
<reference evidence="2 3" key="1">
    <citation type="submission" date="2015-09" db="EMBL/GenBank/DDBJ databases">
        <title>Draft genome sequence of Kouleothrix aurantiaca JCM 19913.</title>
        <authorList>
            <person name="Hemp J."/>
        </authorList>
    </citation>
    <scope>NUCLEOTIDE SEQUENCE [LARGE SCALE GENOMIC DNA]</scope>
    <source>
        <strain evidence="2 3">COM-B</strain>
    </source>
</reference>
<proteinExistence type="predicted"/>
<comment type="caution">
    <text evidence="2">The sequence shown here is derived from an EMBL/GenBank/DDBJ whole genome shotgun (WGS) entry which is preliminary data.</text>
</comment>
<evidence type="ECO:0000313" key="3">
    <source>
        <dbReference type="Proteomes" id="UP000050509"/>
    </source>
</evidence>
<dbReference type="SMART" id="SM01043">
    <property type="entry name" value="BTAD"/>
    <property type="match status" value="1"/>
</dbReference>
<sequence length="237" mass="26434">LPLFLAAESERSFSRSQIIALLWEDSAEREGRNSLSTALTRLRQALPLFPLRAEGDTLAWQASAEVWADLHAFQAAILAANRSSATPEQRIDQLEQAASLYRGSFLDGFGVRDSAGYDEWLRLERERWQQRWLNALDQLIEAYTAQGSWDRALQHARSAMNADPLQERFHRALMRLHYQAGDRAAALAQFRACRDVLERELGVEPDPETTALYQAIAAGALDRAARAVAAPPPAPAP</sequence>
<gene>
    <name evidence="2" type="ORF">SE17_40875</name>
</gene>
<dbReference type="PANTHER" id="PTHR35807">
    <property type="entry name" value="TRANSCRIPTIONAL REGULATOR REDD-RELATED"/>
    <property type="match status" value="1"/>
</dbReference>
<dbReference type="InterPro" id="IPR036388">
    <property type="entry name" value="WH-like_DNA-bd_sf"/>
</dbReference>
<evidence type="ECO:0000313" key="2">
    <source>
        <dbReference type="EMBL" id="KPV47918.1"/>
    </source>
</evidence>
<feature type="non-terminal residue" evidence="2">
    <location>
        <position position="237"/>
    </location>
</feature>
<dbReference type="SUPFAM" id="SSF48452">
    <property type="entry name" value="TPR-like"/>
    <property type="match status" value="1"/>
</dbReference>
<dbReference type="EMBL" id="LJCR01003108">
    <property type="protein sequence ID" value="KPV47918.1"/>
    <property type="molecule type" value="Genomic_DNA"/>
</dbReference>
<accession>A0A0P9CY08</accession>
<name>A0A0P9CY08_9CHLR</name>
<dbReference type="InterPro" id="IPR005158">
    <property type="entry name" value="BTAD"/>
</dbReference>
<dbReference type="Pfam" id="PF03704">
    <property type="entry name" value="BTAD"/>
    <property type="match status" value="1"/>
</dbReference>
<dbReference type="GO" id="GO:0006355">
    <property type="term" value="P:regulation of DNA-templated transcription"/>
    <property type="evidence" value="ECO:0007669"/>
    <property type="project" value="InterPro"/>
</dbReference>
<dbReference type="InterPro" id="IPR016032">
    <property type="entry name" value="Sig_transdc_resp-reg_C-effctor"/>
</dbReference>
<feature type="non-terminal residue" evidence="2">
    <location>
        <position position="1"/>
    </location>
</feature>